<organism evidence="2 3">
    <name type="scientific">Taishania pollutisoli</name>
    <dbReference type="NCBI Taxonomy" id="2766479"/>
    <lineage>
        <taxon>Bacteria</taxon>
        <taxon>Pseudomonadati</taxon>
        <taxon>Bacteroidota</taxon>
        <taxon>Flavobacteriia</taxon>
        <taxon>Flavobacteriales</taxon>
        <taxon>Crocinitomicaceae</taxon>
        <taxon>Taishania</taxon>
    </lineage>
</organism>
<feature type="non-terminal residue" evidence="2">
    <location>
        <position position="1462"/>
    </location>
</feature>
<dbReference type="RefSeq" id="WP_216714883.1">
    <property type="nucleotide sequence ID" value="NZ_JACVEL010000026.1"/>
</dbReference>
<protein>
    <recommendedName>
        <fullName evidence="1">DUF6443 domain-containing protein</fullName>
    </recommendedName>
</protein>
<dbReference type="EMBL" id="JACVEL010000026">
    <property type="protein sequence ID" value="MBC9813990.1"/>
    <property type="molecule type" value="Genomic_DNA"/>
</dbReference>
<gene>
    <name evidence="2" type="ORF">H9Y05_16055</name>
</gene>
<dbReference type="Pfam" id="PF20041">
    <property type="entry name" value="DUF6443"/>
    <property type="match status" value="1"/>
</dbReference>
<name>A0A8J6U307_9FLAO</name>
<feature type="non-terminal residue" evidence="2">
    <location>
        <position position="1"/>
    </location>
</feature>
<comment type="caution">
    <text evidence="2">The sequence shown here is derived from an EMBL/GenBank/DDBJ whole genome shotgun (WGS) entry which is preliminary data.</text>
</comment>
<feature type="domain" description="DUF6443" evidence="1">
    <location>
        <begin position="321"/>
        <end position="414"/>
    </location>
</feature>
<reference evidence="2" key="1">
    <citation type="submission" date="2020-09" db="EMBL/GenBank/DDBJ databases">
        <title>Taishania pollutisoli gen. nov., sp. nov., Isolated from Tetrabromobisphenol A-Contaminated Soil.</title>
        <authorList>
            <person name="Chen Q."/>
        </authorList>
    </citation>
    <scope>NUCLEOTIDE SEQUENCE</scope>
    <source>
        <strain evidence="2">CZZ-1</strain>
    </source>
</reference>
<evidence type="ECO:0000259" key="1">
    <source>
        <dbReference type="Pfam" id="PF20041"/>
    </source>
</evidence>
<accession>A0A8J6U307</accession>
<proteinExistence type="predicted"/>
<sequence length="1462" mass="160085">SSQATEVQWTSRLVGSEIAGGELDIEDGEYLDLNQGLFVDARSLSYVRLGFHELENLDMMSIQTGGDVNVTLLLYLYNTTGSLIGTQEEILSLEYAAGGNSTGLNIDASDFRMPGVHRFYAKVESVYVNGVSTANVPNYIYLEGGFNAERYYTFSHLTVPSANAQLVEYLSDGSFTPSSGAVSGAVLQTSSTTDELYISWDYVNGAEEYELEWTWIDNYPENTHISTSPLAAIALNLTDEAFKTNCTRIRTGDQFYRIPHVFAKGYVVYRVRAVGRWSDDVSKERFGKWSSDGAVNKTKVANWPNYIEITHKHESEKNWQYQATYAESGKKKEVVQYFDGSLRNRQTVTRINSNNQSVVGETIYDNEGRGVIQVLPVPQANPGLHYYPGISMSSIDNGGSSFTVPYTHRQFDWTSSTEACEVGAAPLDLGYGPGAYYSAAAHTTDTDWQQYVPESNGYAFTQVEYTPDNTGRIRRQSGVGASHTIGSGQETIYYYMQPSQEELNRLFGYKVGYKSRYKKNMVVDANGQVSVSYLDAQGRVVATAMAGDNQTTFESLESEQFGLTSHHKMTIDLLNHDPGVLVNTLNDNNELFSTGVFGPVNDGLKYTTQIGVPMAGNYQFYYSATTGSYSESCTAGTVSYPFIYDLTLSLRDDCGNSKLSVEIEGVPVGDIAQAISTYESSFDPTLLEAGTYTLFKELKVNEQSLLNYTQQYLSTSNACLPDLAEAFGVTLQMDCGMTSCEECAENLGTLPAFLAQAALDNFVEELSTEQTAYFTTLHARLLEDCLEPCEELTPCTSIRGMMAADLHPGNQYALYGAWVLDAPSGEYVYSASTDPTSIFYSTGLFAGTYPDGQGGEVTFSNTDHDRTAFIQNFREEWAEQLLVHHPEYPLLAYVDQICEQAYTITTASDPVTISSDEFDTYLRNSINTLAAAQGTNSLGINFLGTTANREIYGVDPFFHQSYTVHEIDYNNGALIYNLTSRKSALMEYALDANYNNTGDKLFEVAARAVICGSNTGCAIPSDWAALQSSNYSDEIKNQVWNTYKGFYLSFKGYINQYLMDMYGFAQTSANPYVPTANCGFFNGAIGPGGVSLGGIRAFLYISSPVNPIITPQTMLSEQLALWDFPNNYPVKLTEPKYDSKQIRVVRMDNLYNASLPTDVAMQQVEDQADYGVWEATGLCPQTFDMEQLLKELLVNGEQNLASTYQMTGLTFLTGDIFEAMTGGNTITTNSGMTITPSASSTQLQLSFQETAGGFNTSTPGQTITIQAPSTGLTWTSFGASGWHIYNVSNSYPVTGTNSTQLLITAGTTPATAQQYVVSYTSSVNLNACQEGTSTDNYVNNSSNSFECEVKDQFEGALLALLQHLAMNGTIGNTSVSVSTNPFYQGSVLSNFLGSTASWDGVNGVLSGNLYSLDLNYGFSGVDYIAGAAFFDGMFYSQTLSSSGLSNNGTAYVYTNVSTSLAE</sequence>
<keyword evidence="3" id="KW-1185">Reference proteome</keyword>
<dbReference type="Proteomes" id="UP000652681">
    <property type="component" value="Unassembled WGS sequence"/>
</dbReference>
<dbReference type="InterPro" id="IPR045619">
    <property type="entry name" value="DUF6443"/>
</dbReference>
<evidence type="ECO:0000313" key="3">
    <source>
        <dbReference type="Proteomes" id="UP000652681"/>
    </source>
</evidence>
<evidence type="ECO:0000313" key="2">
    <source>
        <dbReference type="EMBL" id="MBC9813990.1"/>
    </source>
</evidence>